<reference evidence="2 3" key="1">
    <citation type="journal article" date="2018" name="BMC Genomics">
        <title>Genomic comparison of Trypanosoma conorhini and Trypanosoma rangeli to Trypanosoma cruzi strains of high and low virulence.</title>
        <authorList>
            <person name="Bradwell K.R."/>
            <person name="Koparde V.N."/>
            <person name="Matveyev A.V."/>
            <person name="Serrano M.G."/>
            <person name="Alves J.M."/>
            <person name="Parikh H."/>
            <person name="Huang B."/>
            <person name="Lee V."/>
            <person name="Espinosa-Alvarez O."/>
            <person name="Ortiz P.A."/>
            <person name="Costa-Martins A.G."/>
            <person name="Teixeira M.M."/>
            <person name="Buck G.A."/>
        </authorList>
    </citation>
    <scope>NUCLEOTIDE SEQUENCE [LARGE SCALE GENOMIC DNA]</scope>
    <source>
        <strain evidence="2 3">AM80</strain>
    </source>
</reference>
<name>A0A422MR23_TRYRA</name>
<evidence type="ECO:0000256" key="1">
    <source>
        <dbReference type="SAM" id="Phobius"/>
    </source>
</evidence>
<feature type="transmembrane region" description="Helical" evidence="1">
    <location>
        <begin position="94"/>
        <end position="123"/>
    </location>
</feature>
<keyword evidence="1" id="KW-0472">Membrane</keyword>
<dbReference type="AlphaFoldDB" id="A0A422MR23"/>
<dbReference type="RefSeq" id="XP_029233350.1">
    <property type="nucleotide sequence ID" value="XM_029386795.1"/>
</dbReference>
<evidence type="ECO:0000313" key="3">
    <source>
        <dbReference type="Proteomes" id="UP000283634"/>
    </source>
</evidence>
<dbReference type="Proteomes" id="UP000283634">
    <property type="component" value="Unassembled WGS sequence"/>
</dbReference>
<protein>
    <submittedName>
        <fullName evidence="2">Uncharacterized protein</fullName>
    </submittedName>
</protein>
<evidence type="ECO:0000313" key="2">
    <source>
        <dbReference type="EMBL" id="RNE95647.1"/>
    </source>
</evidence>
<sequence>LLLQCAEGSGGVGEFVGAVMGSLTGMRTACCCWRGLKGLGGGDGKRGAYEFVFLYYFKFMREASHTADSPCVWAFLQAAASVRSCSPRVCRCGLSFGLSLLFAGCLLGARAVTIVVFFFFFFFPASKALRHHQ</sequence>
<dbReference type="GeneID" id="40334088"/>
<keyword evidence="1" id="KW-1133">Transmembrane helix</keyword>
<keyword evidence="1" id="KW-0812">Transmembrane</keyword>
<proteinExistence type="predicted"/>
<dbReference type="EMBL" id="MKGL01000822">
    <property type="protein sequence ID" value="RNE95647.1"/>
    <property type="molecule type" value="Genomic_DNA"/>
</dbReference>
<gene>
    <name evidence="2" type="ORF">TraAM80_10155</name>
</gene>
<feature type="non-terminal residue" evidence="2">
    <location>
        <position position="1"/>
    </location>
</feature>
<keyword evidence="3" id="KW-1185">Reference proteome</keyword>
<accession>A0A422MR23</accession>
<comment type="caution">
    <text evidence="2">The sequence shown here is derived from an EMBL/GenBank/DDBJ whole genome shotgun (WGS) entry which is preliminary data.</text>
</comment>
<organism evidence="2 3">
    <name type="scientific">Trypanosoma rangeli</name>
    <dbReference type="NCBI Taxonomy" id="5698"/>
    <lineage>
        <taxon>Eukaryota</taxon>
        <taxon>Discoba</taxon>
        <taxon>Euglenozoa</taxon>
        <taxon>Kinetoplastea</taxon>
        <taxon>Metakinetoplastina</taxon>
        <taxon>Trypanosomatida</taxon>
        <taxon>Trypanosomatidae</taxon>
        <taxon>Trypanosoma</taxon>
        <taxon>Herpetosoma</taxon>
    </lineage>
</organism>